<protein>
    <submittedName>
        <fullName evidence="2">DEKNAAC100484</fullName>
    </submittedName>
</protein>
<keyword evidence="3" id="KW-1185">Reference proteome</keyword>
<evidence type="ECO:0000313" key="3">
    <source>
        <dbReference type="Proteomes" id="UP000290900"/>
    </source>
</evidence>
<reference evidence="2 3" key="1">
    <citation type="submission" date="2018-12" db="EMBL/GenBank/DDBJ databases">
        <authorList>
            <person name="Tiukova I."/>
            <person name="Dainat J."/>
        </authorList>
    </citation>
    <scope>NUCLEOTIDE SEQUENCE [LARGE SCALE GENOMIC DNA]</scope>
</reference>
<keyword evidence="1" id="KW-0472">Membrane</keyword>
<gene>
    <name evidence="2" type="ORF">BRENAR_LOCUS260</name>
</gene>
<evidence type="ECO:0000256" key="1">
    <source>
        <dbReference type="SAM" id="Phobius"/>
    </source>
</evidence>
<dbReference type="InParanoid" id="A0A448YF00"/>
<keyword evidence="1" id="KW-0812">Transmembrane</keyword>
<proteinExistence type="predicted"/>
<dbReference type="AlphaFoldDB" id="A0A448YF00"/>
<keyword evidence="1" id="KW-1133">Transmembrane helix</keyword>
<dbReference type="Proteomes" id="UP000290900">
    <property type="component" value="Unassembled WGS sequence"/>
</dbReference>
<accession>A0A448YF00</accession>
<feature type="transmembrane region" description="Helical" evidence="1">
    <location>
        <begin position="106"/>
        <end position="139"/>
    </location>
</feature>
<dbReference type="OrthoDB" id="3979781at2759"/>
<evidence type="ECO:0000313" key="2">
    <source>
        <dbReference type="EMBL" id="VEU19523.1"/>
    </source>
</evidence>
<dbReference type="EMBL" id="CAACVR010000001">
    <property type="protein sequence ID" value="VEU19523.1"/>
    <property type="molecule type" value="Genomic_DNA"/>
</dbReference>
<name>A0A448YF00_BRENA</name>
<organism evidence="2 3">
    <name type="scientific">Brettanomyces naardenensis</name>
    <name type="common">Yeast</name>
    <dbReference type="NCBI Taxonomy" id="13370"/>
    <lineage>
        <taxon>Eukaryota</taxon>
        <taxon>Fungi</taxon>
        <taxon>Dikarya</taxon>
        <taxon>Ascomycota</taxon>
        <taxon>Saccharomycotina</taxon>
        <taxon>Pichiomycetes</taxon>
        <taxon>Pichiales</taxon>
        <taxon>Pichiaceae</taxon>
        <taxon>Brettanomyces</taxon>
    </lineage>
</organism>
<sequence>MLSVFTPGIWVTRTTVRSSMRDLTIPLKAGLQQIPRFSHARLLSYHSTLIQQLKVPTRRLHPIIPCSSFSTTTIALDYGRPPRNHVSGGPSILSDIWWRIPDSVKLFGGIALGAYLFVTVAIPVLIVVVPPLVIGGYLYSKGNSYWRRKKATAQWELLNNSSMIFTPPRQRSRSLLPTPEQVNGEIANFELNRIVDSFWTNENGIADYFKVASVGDLALGSLEGIQYSYNSDSSLFTDDFTLLVTQQRALYDTSLSRKIALCTLSLKCLESPLFEGGVDPTANIGKSACVIEIEPMRIGGSKFIIDTPSSFNDGGDDEIIDVKGRTRDVNN</sequence>